<name>A0ABS3I2H4_9ENTE</name>
<evidence type="ECO:0000313" key="3">
    <source>
        <dbReference type="Proteomes" id="UP000664832"/>
    </source>
</evidence>
<dbReference type="RefSeq" id="WP_206899692.1">
    <property type="nucleotide sequence ID" value="NZ_JAFLWI010000019.1"/>
</dbReference>
<dbReference type="InterPro" id="IPR043519">
    <property type="entry name" value="NT_sf"/>
</dbReference>
<accession>A0ABS3I2H4</accession>
<sequence>MKSDILMGIEKNLFLFSYFDNVYLFGSFLESERNFRDIDILLLYSAFSREIPTAVIEIRQALEGQFRYPIDITALSFEEEKNIGFLLRINNNYLKIK</sequence>
<gene>
    <name evidence="2" type="ORF">JZO71_11300</name>
</gene>
<reference evidence="2 3" key="1">
    <citation type="submission" date="2021-03" db="EMBL/GenBank/DDBJ databases">
        <title>Enterococcal diversity collection.</title>
        <authorList>
            <person name="Gilmore M.S."/>
            <person name="Schwartzman J."/>
            <person name="Van Tyne D."/>
            <person name="Martin M."/>
            <person name="Earl A.M."/>
            <person name="Manson A.L."/>
            <person name="Straub T."/>
            <person name="Salamzade R."/>
            <person name="Saavedra J."/>
            <person name="Lebreton F."/>
            <person name="Prichula J."/>
            <person name="Schaufler K."/>
            <person name="Gaca A."/>
            <person name="Sgardioli B."/>
            <person name="Wagenaar J."/>
            <person name="Strong T."/>
        </authorList>
    </citation>
    <scope>NUCLEOTIDE SEQUENCE [LARGE SCALE GENOMIC DNA]</scope>
    <source>
        <strain evidence="2 3">MSG2901</strain>
    </source>
</reference>
<dbReference type="Pfam" id="PF18765">
    <property type="entry name" value="Polbeta"/>
    <property type="match status" value="1"/>
</dbReference>
<protein>
    <recommendedName>
        <fullName evidence="1">Polymerase beta nucleotidyltransferase domain-containing protein</fullName>
    </recommendedName>
</protein>
<dbReference type="SUPFAM" id="SSF81301">
    <property type="entry name" value="Nucleotidyltransferase"/>
    <property type="match status" value="1"/>
</dbReference>
<dbReference type="EMBL" id="JAFLWI010000019">
    <property type="protein sequence ID" value="MBO0482905.1"/>
    <property type="molecule type" value="Genomic_DNA"/>
</dbReference>
<dbReference type="InterPro" id="IPR041633">
    <property type="entry name" value="Polbeta"/>
</dbReference>
<evidence type="ECO:0000259" key="1">
    <source>
        <dbReference type="Pfam" id="PF18765"/>
    </source>
</evidence>
<organism evidence="2 3">
    <name type="scientific">Candidatus Enterococcus courvalinii</name>
    <dbReference type="NCBI Taxonomy" id="2815329"/>
    <lineage>
        <taxon>Bacteria</taxon>
        <taxon>Bacillati</taxon>
        <taxon>Bacillota</taxon>
        <taxon>Bacilli</taxon>
        <taxon>Lactobacillales</taxon>
        <taxon>Enterococcaceae</taxon>
        <taxon>Enterococcus</taxon>
    </lineage>
</organism>
<dbReference type="Gene3D" id="3.30.460.10">
    <property type="entry name" value="Beta Polymerase, domain 2"/>
    <property type="match status" value="1"/>
</dbReference>
<comment type="caution">
    <text evidence="2">The sequence shown here is derived from an EMBL/GenBank/DDBJ whole genome shotgun (WGS) entry which is preliminary data.</text>
</comment>
<feature type="domain" description="Polymerase beta nucleotidyltransferase" evidence="1">
    <location>
        <begin position="21"/>
        <end position="81"/>
    </location>
</feature>
<evidence type="ECO:0000313" key="2">
    <source>
        <dbReference type="EMBL" id="MBO0482905.1"/>
    </source>
</evidence>
<proteinExistence type="predicted"/>
<dbReference type="Proteomes" id="UP000664832">
    <property type="component" value="Unassembled WGS sequence"/>
</dbReference>
<keyword evidence="3" id="KW-1185">Reference proteome</keyword>